<feature type="compositionally biased region" description="Gly residues" evidence="3">
    <location>
        <begin position="293"/>
        <end position="307"/>
    </location>
</feature>
<dbReference type="Gene3D" id="3.40.50.150">
    <property type="entry name" value="Vaccinia Virus protein VP39"/>
    <property type="match status" value="1"/>
</dbReference>
<sequence>MASPNPKMRLKVHLTEEKETLLATLYGRAVDSRSKNPILGDPMAVDAVRRLDYDFGKIRLGAGESAAVALRARQLDAWTARFLVAHENATVVHLGCGLDSRVYRLDPGPGVRWYDVDYPEVIALRRELYPERAGYTTIPSSVTDPAWTARLPSDRPTIIVAEGLLMYLTEEDGTALLRRLMAHVSSGELVFDALGRLAIRTQRHNRIIARTGATLHWGTGTAGVARLSPGLEIVENISAVEIPGWEQLPAAYRLTVRVAALIPAMRDLARMYRCRFEGVTETPGESGESGATGRCGDGLTGKRGVTG</sequence>
<dbReference type="PANTHER" id="PTHR43619:SF2">
    <property type="entry name" value="S-ADENOSYL-L-METHIONINE-DEPENDENT METHYLTRANSFERASES SUPERFAMILY PROTEIN"/>
    <property type="match status" value="1"/>
</dbReference>
<dbReference type="InterPro" id="IPR016874">
    <property type="entry name" value="TcmP-like"/>
</dbReference>
<evidence type="ECO:0000313" key="5">
    <source>
        <dbReference type="Proteomes" id="UP001610990"/>
    </source>
</evidence>
<organism evidence="4 5">
    <name type="scientific">Streptomyces celluloflavus</name>
    <dbReference type="NCBI Taxonomy" id="58344"/>
    <lineage>
        <taxon>Bacteria</taxon>
        <taxon>Bacillati</taxon>
        <taxon>Actinomycetota</taxon>
        <taxon>Actinomycetes</taxon>
        <taxon>Kitasatosporales</taxon>
        <taxon>Streptomycetaceae</taxon>
        <taxon>Streptomyces</taxon>
    </lineage>
</organism>
<keyword evidence="2" id="KW-0808">Transferase</keyword>
<dbReference type="InterPro" id="IPR029063">
    <property type="entry name" value="SAM-dependent_MTases_sf"/>
</dbReference>
<evidence type="ECO:0000313" key="4">
    <source>
        <dbReference type="EMBL" id="MFH8589807.1"/>
    </source>
</evidence>
<evidence type="ECO:0000256" key="3">
    <source>
        <dbReference type="SAM" id="MobiDB-lite"/>
    </source>
</evidence>
<dbReference type="RefSeq" id="WP_397676820.1">
    <property type="nucleotide sequence ID" value="NZ_JBIRGH010000036.1"/>
</dbReference>
<accession>A0ABW7RNZ7</accession>
<dbReference type="Pfam" id="PF04072">
    <property type="entry name" value="LCM"/>
    <property type="match status" value="1"/>
</dbReference>
<dbReference type="InterPro" id="IPR007213">
    <property type="entry name" value="Ppm1/Ppm2/Tcmp"/>
</dbReference>
<evidence type="ECO:0000256" key="1">
    <source>
        <dbReference type="ARBA" id="ARBA00022603"/>
    </source>
</evidence>
<dbReference type="SUPFAM" id="SSF53335">
    <property type="entry name" value="S-adenosyl-L-methionine-dependent methyltransferases"/>
    <property type="match status" value="1"/>
</dbReference>
<proteinExistence type="predicted"/>
<keyword evidence="5" id="KW-1185">Reference proteome</keyword>
<feature type="region of interest" description="Disordered" evidence="3">
    <location>
        <begin position="280"/>
        <end position="307"/>
    </location>
</feature>
<keyword evidence="1 4" id="KW-0489">Methyltransferase</keyword>
<dbReference type="GO" id="GO:0008168">
    <property type="term" value="F:methyltransferase activity"/>
    <property type="evidence" value="ECO:0007669"/>
    <property type="project" value="UniProtKB-KW"/>
</dbReference>
<protein>
    <submittedName>
        <fullName evidence="4">Class I SAM-dependent methyltransferase</fullName>
    </submittedName>
</protein>
<name>A0ABW7RNZ7_9ACTN</name>
<dbReference type="PANTHER" id="PTHR43619">
    <property type="entry name" value="S-ADENOSYL-L-METHIONINE-DEPENDENT METHYLTRANSFERASE YKTD-RELATED"/>
    <property type="match status" value="1"/>
</dbReference>
<dbReference type="EMBL" id="JBIRGH010000036">
    <property type="protein sequence ID" value="MFH8589807.1"/>
    <property type="molecule type" value="Genomic_DNA"/>
</dbReference>
<gene>
    <name evidence="4" type="ORF">ACH4GP_36440</name>
</gene>
<reference evidence="4 5" key="1">
    <citation type="submission" date="2024-10" db="EMBL/GenBank/DDBJ databases">
        <title>The Natural Products Discovery Center: Release of the First 8490 Sequenced Strains for Exploring Actinobacteria Biosynthetic Diversity.</title>
        <authorList>
            <person name="Kalkreuter E."/>
            <person name="Kautsar S.A."/>
            <person name="Yang D."/>
            <person name="Bader C.D."/>
            <person name="Teijaro C.N."/>
            <person name="Fluegel L."/>
            <person name="Davis C.M."/>
            <person name="Simpson J.R."/>
            <person name="Lauterbach L."/>
            <person name="Steele A.D."/>
            <person name="Gui C."/>
            <person name="Meng S."/>
            <person name="Li G."/>
            <person name="Viehrig K."/>
            <person name="Ye F."/>
            <person name="Su P."/>
            <person name="Kiefer A.F."/>
            <person name="Nichols A."/>
            <person name="Cepeda A.J."/>
            <person name="Yan W."/>
            <person name="Fan B."/>
            <person name="Jiang Y."/>
            <person name="Adhikari A."/>
            <person name="Zheng C.-J."/>
            <person name="Schuster L."/>
            <person name="Cowan T.M."/>
            <person name="Smanski M.J."/>
            <person name="Chevrette M.G."/>
            <person name="De Carvalho L.P.S."/>
            <person name="Shen B."/>
        </authorList>
    </citation>
    <scope>NUCLEOTIDE SEQUENCE [LARGE SCALE GENOMIC DNA]</scope>
    <source>
        <strain evidence="4 5">NPDC018013</strain>
    </source>
</reference>
<dbReference type="GO" id="GO:0032259">
    <property type="term" value="P:methylation"/>
    <property type="evidence" value="ECO:0007669"/>
    <property type="project" value="UniProtKB-KW"/>
</dbReference>
<comment type="caution">
    <text evidence="4">The sequence shown here is derived from an EMBL/GenBank/DDBJ whole genome shotgun (WGS) entry which is preliminary data.</text>
</comment>
<dbReference type="Proteomes" id="UP001610990">
    <property type="component" value="Unassembled WGS sequence"/>
</dbReference>
<evidence type="ECO:0000256" key="2">
    <source>
        <dbReference type="ARBA" id="ARBA00022679"/>
    </source>
</evidence>
<dbReference type="PIRSF" id="PIRSF028177">
    <property type="entry name" value="Polyketide_synth_Omtfrase_TcmP"/>
    <property type="match status" value="1"/>
</dbReference>